<protein>
    <submittedName>
        <fullName evidence="4">Lipase</fullName>
    </submittedName>
</protein>
<dbReference type="EMBL" id="CP000721">
    <property type="protein sequence ID" value="ABR33471.1"/>
    <property type="molecule type" value="Genomic_DNA"/>
</dbReference>
<proteinExistence type="predicted"/>
<feature type="domain" description="BD-FAE-like" evidence="3">
    <location>
        <begin position="80"/>
        <end position="283"/>
    </location>
</feature>
<dbReference type="KEGG" id="cbe:Cbei_1291"/>
<keyword evidence="2" id="KW-1133">Transmembrane helix</keyword>
<gene>
    <name evidence="4" type="ordered locus">Cbei_1291</name>
</gene>
<organism evidence="4 5">
    <name type="scientific">Clostridium beijerinckii (strain ATCC 51743 / NCIMB 8052)</name>
    <name type="common">Clostridium acetobutylicum</name>
    <dbReference type="NCBI Taxonomy" id="290402"/>
    <lineage>
        <taxon>Bacteria</taxon>
        <taxon>Bacillati</taxon>
        <taxon>Bacillota</taxon>
        <taxon>Clostridia</taxon>
        <taxon>Eubacteriales</taxon>
        <taxon>Clostridiaceae</taxon>
        <taxon>Clostridium</taxon>
    </lineage>
</organism>
<evidence type="ECO:0000259" key="3">
    <source>
        <dbReference type="Pfam" id="PF20434"/>
    </source>
</evidence>
<dbReference type="eggNOG" id="COG0657">
    <property type="taxonomic scope" value="Bacteria"/>
</dbReference>
<dbReference type="GO" id="GO:0016787">
    <property type="term" value="F:hydrolase activity"/>
    <property type="evidence" value="ECO:0007669"/>
    <property type="project" value="UniProtKB-KW"/>
</dbReference>
<dbReference type="InterPro" id="IPR050300">
    <property type="entry name" value="GDXG_lipolytic_enzyme"/>
</dbReference>
<keyword evidence="2" id="KW-0472">Membrane</keyword>
<feature type="transmembrane region" description="Helical" evidence="2">
    <location>
        <begin position="12"/>
        <end position="28"/>
    </location>
</feature>
<name>A6LSZ1_CLOB8</name>
<evidence type="ECO:0000256" key="2">
    <source>
        <dbReference type="SAM" id="Phobius"/>
    </source>
</evidence>
<dbReference type="Proteomes" id="UP000000565">
    <property type="component" value="Chromosome"/>
</dbReference>
<evidence type="ECO:0000313" key="5">
    <source>
        <dbReference type="Proteomes" id="UP000000565"/>
    </source>
</evidence>
<keyword evidence="1" id="KW-0378">Hydrolase</keyword>
<dbReference type="PANTHER" id="PTHR48081:SF13">
    <property type="entry name" value="ALPHA_BETA HYDROLASE"/>
    <property type="match status" value="1"/>
</dbReference>
<dbReference type="AlphaFoldDB" id="A6LSZ1"/>
<evidence type="ECO:0000256" key="1">
    <source>
        <dbReference type="ARBA" id="ARBA00022801"/>
    </source>
</evidence>
<reference evidence="4 5" key="3">
    <citation type="journal article" date="2012" name="BMC Genomics">
        <title>Genome-wide dynamic transcriptional profiling in clostridium beijerinckii NCIMB 8052 using single-nucleotide resolution RNA-Seq.</title>
        <authorList>
            <person name="Wang Y."/>
            <person name="Li X."/>
            <person name="Mao Y."/>
            <person name="Blaschek H.P."/>
        </authorList>
    </citation>
    <scope>NUCLEOTIDE SEQUENCE [LARGE SCALE GENOMIC DNA]</scope>
    <source>
        <strain evidence="5">ATCC 51743 / NCIMB 8052</strain>
    </source>
</reference>
<dbReference type="PANTHER" id="PTHR48081">
    <property type="entry name" value="AB HYDROLASE SUPERFAMILY PROTEIN C4A8.06C"/>
    <property type="match status" value="1"/>
</dbReference>
<dbReference type="Pfam" id="PF20434">
    <property type="entry name" value="BD-FAE"/>
    <property type="match status" value="1"/>
</dbReference>
<reference evidence="4 5" key="1">
    <citation type="submission" date="2007-06" db="EMBL/GenBank/DDBJ databases">
        <title>Complete sequence of Clostridium beijerinckii NCIMB 8052.</title>
        <authorList>
            <consortium name="US DOE Joint Genome Institute"/>
            <person name="Copeland A."/>
            <person name="Lucas S."/>
            <person name="Lapidus A."/>
            <person name="Barry K."/>
            <person name="Detter J.C."/>
            <person name="Glavina del Rio T."/>
            <person name="Hammon N."/>
            <person name="Israni S."/>
            <person name="Dalin E."/>
            <person name="Tice H."/>
            <person name="Pitluck S."/>
            <person name="Sims D."/>
            <person name="Brettin T."/>
            <person name="Bruce D."/>
            <person name="Tapia R."/>
            <person name="Brainard J."/>
            <person name="Schmutz J."/>
            <person name="Larimer F."/>
            <person name="Land M."/>
            <person name="Hauser L."/>
            <person name="Kyrpides N."/>
            <person name="Mikhailova N."/>
            <person name="Bennet G."/>
            <person name="Cann I."/>
            <person name="Chen J.-S."/>
            <person name="Contreras A.L."/>
            <person name="Jones D."/>
            <person name="Kashket E."/>
            <person name="Mitchell W."/>
            <person name="Stoddard S."/>
            <person name="Schwarz W."/>
            <person name="Qureshi N."/>
            <person name="Young M."/>
            <person name="Shi Z."/>
            <person name="Ezeji T."/>
            <person name="White B."/>
            <person name="Blaschek H."/>
            <person name="Richardson P."/>
        </authorList>
    </citation>
    <scope>NUCLEOTIDE SEQUENCE [LARGE SCALE GENOMIC DNA]</scope>
    <source>
        <strain evidence="5">ATCC 51743 / NCIMB 8052</strain>
    </source>
</reference>
<dbReference type="InterPro" id="IPR029058">
    <property type="entry name" value="AB_hydrolase_fold"/>
</dbReference>
<accession>A6LSZ1</accession>
<keyword evidence="2" id="KW-0812">Transmembrane</keyword>
<dbReference type="SUPFAM" id="SSF53474">
    <property type="entry name" value="alpha/beta-Hydrolases"/>
    <property type="match status" value="1"/>
</dbReference>
<dbReference type="InterPro" id="IPR049492">
    <property type="entry name" value="BD-FAE-like_dom"/>
</dbReference>
<sequence>MWYLMKKFFKRFFLILFIVLFVFSLFFYKRIMLSYRIADKYISLKNHVWTIQEFNTQKSSSSMNYKDVIYKNTNGVPLKLDIYGPINQVYKSSPVLVYVHGGSWAYGDKNIPDALSPVLDTFREQGYTIISTSYELMKEKENFNKQISDVKDTIRWINKNQYSYNLNTSEIGIIGVSSGAHLSLMASYSGDDEFIDDNELSNYSSKVKYLIDFAGPTDLSLLNTQNLNYDLSKIFASISNKEDVIKKYNPITYVNKATPNTLIIHSNSDNMVPYESSKELYDKCVQEHSKAKLITLNSSAHDLSDISKDDVIDISEGLLKFVIFNSPL</sequence>
<dbReference type="Gene3D" id="3.40.50.1820">
    <property type="entry name" value="alpha/beta hydrolase"/>
    <property type="match status" value="1"/>
</dbReference>
<evidence type="ECO:0000313" key="4">
    <source>
        <dbReference type="EMBL" id="ABR33471.1"/>
    </source>
</evidence>
<dbReference type="HOGENOM" id="CLU_012494_4_0_9"/>
<reference evidence="4 5" key="2">
    <citation type="journal article" date="2011" name="BMC Genomics">
        <title>Single-nucleotide resolution analysis of the transcriptome structure of Clostridium beijerinckii NCIMB 8052 using RNA-Seq.</title>
        <authorList>
            <person name="Wang Y."/>
            <person name="Li X."/>
            <person name="Mao Y."/>
            <person name="Blaschek H.P."/>
        </authorList>
    </citation>
    <scope>NUCLEOTIDE SEQUENCE [LARGE SCALE GENOMIC DNA]</scope>
    <source>
        <strain evidence="5">ATCC 51743 / NCIMB 8052</strain>
    </source>
</reference>